<reference evidence="2 3" key="1">
    <citation type="submission" date="2023-09" db="EMBL/GenBank/DDBJ databases">
        <title>Nesidiocoris tenuis whole genome shotgun sequence.</title>
        <authorList>
            <person name="Shibata T."/>
            <person name="Shimoda M."/>
            <person name="Kobayashi T."/>
            <person name="Uehara T."/>
        </authorList>
    </citation>
    <scope>NUCLEOTIDE SEQUENCE [LARGE SCALE GENOMIC DNA]</scope>
    <source>
        <strain evidence="2 3">Japan</strain>
    </source>
</reference>
<evidence type="ECO:0000313" key="3">
    <source>
        <dbReference type="Proteomes" id="UP001307889"/>
    </source>
</evidence>
<gene>
    <name evidence="2" type="ORF">NTJ_13883</name>
</gene>
<proteinExistence type="predicted"/>
<dbReference type="Proteomes" id="UP001307889">
    <property type="component" value="Chromosome 12"/>
</dbReference>
<evidence type="ECO:0000256" key="1">
    <source>
        <dbReference type="SAM" id="Phobius"/>
    </source>
</evidence>
<feature type="transmembrane region" description="Helical" evidence="1">
    <location>
        <begin position="173"/>
        <end position="195"/>
    </location>
</feature>
<keyword evidence="1" id="KW-0472">Membrane</keyword>
<feature type="transmembrane region" description="Helical" evidence="1">
    <location>
        <begin position="141"/>
        <end position="161"/>
    </location>
</feature>
<keyword evidence="1" id="KW-1133">Transmembrane helix</keyword>
<protein>
    <submittedName>
        <fullName evidence="2">Uncharacterized protein</fullName>
    </submittedName>
</protein>
<keyword evidence="1" id="KW-0812">Transmembrane</keyword>
<name>A0ABN7B9J4_9HEMI</name>
<feature type="transmembrane region" description="Helical" evidence="1">
    <location>
        <begin position="12"/>
        <end position="32"/>
    </location>
</feature>
<dbReference type="EMBL" id="AP028920">
    <property type="protein sequence ID" value="BET01065.1"/>
    <property type="molecule type" value="Genomic_DNA"/>
</dbReference>
<sequence>MSLTATTGHTSPMLQACMGFAFSGISFFLLLFPLRPPTYEKDAEMANLGGRVASCISNAIANKWRYRHSDVKKGSWVEFAGNKWDDFTLRRAKELVRLFVKLLPASGFTIFVSARFETLYLPYLLKLKATEFILSDGMYSGMRLIILGAMLLSQFALLPLLKFAGIKGKFHIWFLIGNLFGVLAFFYLATAFSMIETDEYDPSEGYIRIFNAREDNVSLQPIDSYFSNLNFSVGPKKAIMVQYQITQVRLVKMRVIFPKTTMPIYFSVRERECTGYVIVDPPNVIRIRGYLPLREGPPGTNTFMNPRIYVFHASNLLKNVSVSITDSTTEKKVSSFDIFRGDTYVFQLLNGTYDVRASYVPQPFVITVRPGGVYGLFIYSSKSNHKIALDRPVPENSTPAIQCLGFLLFYGAGLTLGYVTLRAITYLNAPRGLYATSFGYLSLMEQSAKWFMVIGYKTWHLHVTPITIFSYAFMTMASFLFSIFIFLKYRDTYEW</sequence>
<evidence type="ECO:0000313" key="2">
    <source>
        <dbReference type="EMBL" id="BET01065.1"/>
    </source>
</evidence>
<organism evidence="2 3">
    <name type="scientific">Nesidiocoris tenuis</name>
    <dbReference type="NCBI Taxonomy" id="355587"/>
    <lineage>
        <taxon>Eukaryota</taxon>
        <taxon>Metazoa</taxon>
        <taxon>Ecdysozoa</taxon>
        <taxon>Arthropoda</taxon>
        <taxon>Hexapoda</taxon>
        <taxon>Insecta</taxon>
        <taxon>Pterygota</taxon>
        <taxon>Neoptera</taxon>
        <taxon>Paraneoptera</taxon>
        <taxon>Hemiptera</taxon>
        <taxon>Heteroptera</taxon>
        <taxon>Panheteroptera</taxon>
        <taxon>Cimicomorpha</taxon>
        <taxon>Miridae</taxon>
        <taxon>Dicyphina</taxon>
        <taxon>Nesidiocoris</taxon>
    </lineage>
</organism>
<accession>A0ABN7B9J4</accession>
<keyword evidence="3" id="KW-1185">Reference proteome</keyword>
<feature type="transmembrane region" description="Helical" evidence="1">
    <location>
        <begin position="468"/>
        <end position="487"/>
    </location>
</feature>
<feature type="transmembrane region" description="Helical" evidence="1">
    <location>
        <begin position="399"/>
        <end position="421"/>
    </location>
</feature>